<dbReference type="EMBL" id="MG488277">
    <property type="protein sequence ID" value="ATW57713.1"/>
    <property type="molecule type" value="Genomic_DNA"/>
</dbReference>
<name>A0A2H4P697_9CAUD</name>
<reference evidence="1 2" key="1">
    <citation type="submission" date="2017-11" db="EMBL/GenBank/DDBJ databases">
        <title>Escherichia phage EG1, complete genome.</title>
        <authorList>
            <consortium name="Key Laboratory of Pathogen Biology of Jiangsu Province"/>
            <person name="Gu Y."/>
            <person name="Liu X."/>
        </authorList>
    </citation>
    <scope>NUCLEOTIDE SEQUENCE [LARGE SCALE GENOMIC DNA]</scope>
</reference>
<sequence>MLTIGLLTALGLAVGASFGKSLGVAVGSYLVACIITGALRKC</sequence>
<evidence type="ECO:0000313" key="1">
    <source>
        <dbReference type="EMBL" id="ATW57713.1"/>
    </source>
</evidence>
<dbReference type="Proteomes" id="UP000240372">
    <property type="component" value="Segment"/>
</dbReference>
<keyword evidence="2" id="KW-1185">Reference proteome</keyword>
<organism evidence="1 2">
    <name type="scientific">Escherichia phage EG1</name>
    <dbReference type="NCBI Taxonomy" id="2053563"/>
    <lineage>
        <taxon>Viruses</taxon>
        <taxon>Duplodnaviria</taxon>
        <taxon>Heunggongvirae</taxon>
        <taxon>Uroviricota</taxon>
        <taxon>Caudoviricetes</taxon>
        <taxon>Autographivirales</taxon>
        <taxon>Autotranscriptaviridae</taxon>
        <taxon>Studiervirinae</taxon>
        <taxon>Teseptimavirus</taxon>
        <taxon>Teseptimavirus EG1</taxon>
    </lineage>
</organism>
<dbReference type="KEGG" id="vg:54986167"/>
<accession>A0A2H4P697</accession>
<proteinExistence type="predicted"/>
<protein>
    <submittedName>
        <fullName evidence="1">Uncharacterized protein</fullName>
    </submittedName>
</protein>
<dbReference type="GeneID" id="54986167"/>
<evidence type="ECO:0000313" key="2">
    <source>
        <dbReference type="Proteomes" id="UP000240372"/>
    </source>
</evidence>
<dbReference type="RefSeq" id="YP_009795801.1">
    <property type="nucleotide sequence ID" value="NC_047895.1"/>
</dbReference>